<dbReference type="Gene3D" id="3.60.21.10">
    <property type="match status" value="1"/>
</dbReference>
<dbReference type="AlphaFoldDB" id="A0A4Q1JJ34"/>
<sequence>MTKYILYLFFSLFSFSVFGNSEFSVSDSTQLKHSVYFVGDIGEGPLVKANMEMLRGQLLESGTKGTLVVLGNTISKEYLCRDREDDEFESKDLNDFLDLVKDFKGKVVFTPGDQEWTLNKKNGWESLMDFENYVEDYLNKGDVFLPSGGCPGPIEIDLSDDIVLLVIDSQWWLHLGEKPEAECGFENTADFLIQLSDAFKRNENKKLILASHHPLYSGGNHAGHFSFPGPVELYRKLLGTSQDFASPYYKQMRYMAKQLLGKSTRLISVAAHDNSLQFKQIGDSYQVVSGSASLATYVNEKKMDFALREVGFSKLNFYDDGRVFLEFWTVGKEGETAPHLAFTKYLYKYVPLSDDEILKRDQAIDFSDSTIRIAASQIYNTTSQFKLNYLGHNYREEWATPIQVPVFDIGKEKGGLKILKRGGGQQTRSLRLEAKDGHQYVLRSVEKYTEKAIPQSLKKTLAAHIVQDGISESYPYAALAVPKMAEAAGVYHTQPKIVYVPDDTRLGIYQDGFKNELFLFEERASGDWSDSRLFGGTKEILSTDKLLKKRYKNSNIVVDEDAVLRARLFDIFLNDWDRHDDQWRWASFEEDGKTIVRPIPRDRDQVFFYTDGKLPWLMRRKWLIPKFQVFDSIVENVSGLGFNSRYFDRSFLSSKTKAEWEYMANDLKTKLSDEVIEAAVSDLPPEVFAISGDVLISKLKARRDLLPQMATDFYSFLAKGVDVVGTNESELYKANWNEDGSLNVKVYRLSKKHKKEDLIYTRTFYPNETKDVRLFGLKGKNQFKIEGKPSGKGVRLKLIGGKGKDKFNLENTRKSQVSVYDKTKIHINKDAVYRNKTSNSAEVNVYNRKAFKYDIVSPMVNANFVSDDGLILGAGVNYTAHAFKKEPFASKQKLLVNYAFSYPSYQIKYLAEINSVFRNIDFEGRVNYNSPNFQGYYYGMGNDSENIHTEDNKYNRLRFERLSINPQLRFNFNAKHQIKAGVFFDQSRLQRTGNRFVTDYSNPINDLDPEKDFSTRKYLGINIDYIWDSRNSEVLPSRGIYWQSDCQVFRGLGRNDRDFNRVSSDMRLYFSFSPPARTVFAFRVGGAYNSDGYSLVHANRLGLKSNLRGFPLDRFAGDGVFYQNTDIRFRLSQFRTYLLAGEFGLLAFNDIGRVWISGERSESLHHGYGGGLWLSPFKLMIITANYSCSKEDNLFSLEFRYMF</sequence>
<keyword evidence="6" id="KW-1185">Reference proteome</keyword>
<comment type="caution">
    <text evidence="5">The sequence shown here is derived from an EMBL/GenBank/DDBJ whole genome shotgun (WGS) entry which is preliminary data.</text>
</comment>
<keyword evidence="2" id="KW-0472">Membrane</keyword>
<accession>A0A4Q1JJ34</accession>
<dbReference type="InterPro" id="IPR029052">
    <property type="entry name" value="Metallo-depent_PP-like"/>
</dbReference>
<reference evidence="5 6" key="1">
    <citation type="submission" date="2019-01" db="EMBL/GenBank/DDBJ databases">
        <title>Ancylomarina salipaludis sp. nov., isolated from a salt marsh.</title>
        <authorList>
            <person name="Yoon J.-H."/>
        </authorList>
    </citation>
    <scope>NUCLEOTIDE SEQUENCE [LARGE SCALE GENOMIC DNA]</scope>
    <source>
        <strain evidence="5 6">SHSM-M15</strain>
    </source>
</reference>
<feature type="signal peptide" evidence="3">
    <location>
        <begin position="1"/>
        <end position="19"/>
    </location>
</feature>
<dbReference type="Gene3D" id="2.40.160.50">
    <property type="entry name" value="membrane protein fhac: a member of the omp85/tpsb transporter family"/>
    <property type="match status" value="1"/>
</dbReference>
<feature type="chain" id="PRO_5020311401" description="Bacterial surface antigen (D15) domain-containing protein" evidence="3">
    <location>
        <begin position="20"/>
        <end position="1203"/>
    </location>
</feature>
<evidence type="ECO:0000256" key="1">
    <source>
        <dbReference type="ARBA" id="ARBA00004370"/>
    </source>
</evidence>
<proteinExistence type="predicted"/>
<evidence type="ECO:0000313" key="6">
    <source>
        <dbReference type="Proteomes" id="UP000289703"/>
    </source>
</evidence>
<evidence type="ECO:0000256" key="3">
    <source>
        <dbReference type="SAM" id="SignalP"/>
    </source>
</evidence>
<gene>
    <name evidence="5" type="ORF">EO244_13225</name>
</gene>
<protein>
    <recommendedName>
        <fullName evidence="4">Bacterial surface antigen (D15) domain-containing protein</fullName>
    </recommendedName>
</protein>
<keyword evidence="3" id="KW-0732">Signal</keyword>
<evidence type="ECO:0000259" key="4">
    <source>
        <dbReference type="Pfam" id="PF01103"/>
    </source>
</evidence>
<comment type="subcellular location">
    <subcellularLocation>
        <location evidence="1">Membrane</location>
    </subcellularLocation>
</comment>
<dbReference type="RefSeq" id="WP_129255162.1">
    <property type="nucleotide sequence ID" value="NZ_SAXA01000013.1"/>
</dbReference>
<dbReference type="GO" id="GO:0019867">
    <property type="term" value="C:outer membrane"/>
    <property type="evidence" value="ECO:0007669"/>
    <property type="project" value="InterPro"/>
</dbReference>
<dbReference type="InterPro" id="IPR000184">
    <property type="entry name" value="Bac_surfAg_D15"/>
</dbReference>
<dbReference type="OrthoDB" id="333971at2"/>
<organism evidence="5 6">
    <name type="scientific">Ancylomarina salipaludis</name>
    <dbReference type="NCBI Taxonomy" id="2501299"/>
    <lineage>
        <taxon>Bacteria</taxon>
        <taxon>Pseudomonadati</taxon>
        <taxon>Bacteroidota</taxon>
        <taxon>Bacteroidia</taxon>
        <taxon>Marinilabiliales</taxon>
        <taxon>Marinifilaceae</taxon>
        <taxon>Ancylomarina</taxon>
    </lineage>
</organism>
<dbReference type="Proteomes" id="UP000289703">
    <property type="component" value="Unassembled WGS sequence"/>
</dbReference>
<dbReference type="EMBL" id="SAXA01000013">
    <property type="protein sequence ID" value="RXQ90365.1"/>
    <property type="molecule type" value="Genomic_DNA"/>
</dbReference>
<name>A0A4Q1JJ34_9BACT</name>
<dbReference type="Pfam" id="PF01103">
    <property type="entry name" value="Omp85"/>
    <property type="match status" value="1"/>
</dbReference>
<evidence type="ECO:0000256" key="2">
    <source>
        <dbReference type="ARBA" id="ARBA00023136"/>
    </source>
</evidence>
<feature type="domain" description="Bacterial surface antigen (D15)" evidence="4">
    <location>
        <begin position="921"/>
        <end position="1178"/>
    </location>
</feature>
<evidence type="ECO:0000313" key="5">
    <source>
        <dbReference type="EMBL" id="RXQ90365.1"/>
    </source>
</evidence>
<dbReference type="SUPFAM" id="SSF56300">
    <property type="entry name" value="Metallo-dependent phosphatases"/>
    <property type="match status" value="1"/>
</dbReference>